<organism evidence="2 3">
    <name type="scientific">Sedimentitalea xiamensis</name>
    <dbReference type="NCBI Taxonomy" id="3050037"/>
    <lineage>
        <taxon>Bacteria</taxon>
        <taxon>Pseudomonadati</taxon>
        <taxon>Pseudomonadota</taxon>
        <taxon>Alphaproteobacteria</taxon>
        <taxon>Rhodobacterales</taxon>
        <taxon>Paracoccaceae</taxon>
        <taxon>Sedimentitalea</taxon>
    </lineage>
</organism>
<dbReference type="Gene3D" id="3.60.60.10">
    <property type="entry name" value="Penicillin V Acylase, Chain A"/>
    <property type="match status" value="1"/>
</dbReference>
<accession>A0ABT7FLH8</accession>
<keyword evidence="1" id="KW-0732">Signal</keyword>
<dbReference type="EMBL" id="JASNJE010000060">
    <property type="protein sequence ID" value="MDK3075870.1"/>
    <property type="molecule type" value="Genomic_DNA"/>
</dbReference>
<evidence type="ECO:0000313" key="2">
    <source>
        <dbReference type="EMBL" id="MDK3075870.1"/>
    </source>
</evidence>
<evidence type="ECO:0008006" key="4">
    <source>
        <dbReference type="Google" id="ProtNLM"/>
    </source>
</evidence>
<comment type="caution">
    <text evidence="2">The sequence shown here is derived from an EMBL/GenBank/DDBJ whole genome shotgun (WGS) entry which is preliminary data.</text>
</comment>
<sequence>MKASTTKTRSWTSTAITAVLAGVMTTTALTANACTRFVTDTNHGMIVTRSLDWGGSRLGAYARVHPEGEVRVSSDVAEYSSVKEWTVKYHTVAIEEHQHQLVSNRGPSNRKWLM</sequence>
<name>A0ABT7FLH8_9RHOB</name>
<reference evidence="2 3" key="1">
    <citation type="submission" date="2023-05" db="EMBL/GenBank/DDBJ databases">
        <title>Sedimentitalea sp. nov. JM2-8.</title>
        <authorList>
            <person name="Huang J."/>
        </authorList>
    </citation>
    <scope>NUCLEOTIDE SEQUENCE [LARGE SCALE GENOMIC DNA]</scope>
    <source>
        <strain evidence="2 3">JM2-8</strain>
    </source>
</reference>
<evidence type="ECO:0000313" key="3">
    <source>
        <dbReference type="Proteomes" id="UP001227126"/>
    </source>
</evidence>
<dbReference type="Proteomes" id="UP001227126">
    <property type="component" value="Unassembled WGS sequence"/>
</dbReference>
<feature type="signal peptide" evidence="1">
    <location>
        <begin position="1"/>
        <end position="33"/>
    </location>
</feature>
<evidence type="ECO:0000256" key="1">
    <source>
        <dbReference type="SAM" id="SignalP"/>
    </source>
</evidence>
<feature type="chain" id="PRO_5046941816" description="Choloylglycine hydrolase" evidence="1">
    <location>
        <begin position="34"/>
        <end position="114"/>
    </location>
</feature>
<keyword evidence="3" id="KW-1185">Reference proteome</keyword>
<protein>
    <recommendedName>
        <fullName evidence="4">Choloylglycine hydrolase</fullName>
    </recommendedName>
</protein>
<gene>
    <name evidence="2" type="ORF">QO034_22715</name>
</gene>
<dbReference type="RefSeq" id="WP_284487784.1">
    <property type="nucleotide sequence ID" value="NZ_JASNJE010000060.1"/>
</dbReference>
<proteinExistence type="predicted"/>